<dbReference type="AlphaFoldDB" id="A0A4P2QP42"/>
<proteinExistence type="predicted"/>
<dbReference type="EMBL" id="CP012672">
    <property type="protein sequence ID" value="AUX31914.1"/>
    <property type="molecule type" value="Genomic_DNA"/>
</dbReference>
<gene>
    <name evidence="1" type="ORF">SOCE836_040490</name>
</gene>
<name>A0A4P2QP42_SORCE</name>
<evidence type="ECO:0000313" key="1">
    <source>
        <dbReference type="EMBL" id="AUX31914.1"/>
    </source>
</evidence>
<accession>A0A4P2QP42</accession>
<dbReference type="RefSeq" id="WP_129575614.1">
    <property type="nucleotide sequence ID" value="NZ_CP012672.1"/>
</dbReference>
<evidence type="ECO:0000313" key="2">
    <source>
        <dbReference type="Proteomes" id="UP000295497"/>
    </source>
</evidence>
<sequence>MPNFTARLVPSADITLQVWTDPPTGSAPSRLNPRDIYQHQYWRVALDSAVIVRATVNGVESPLDSALGGDLFTYHWGEWTETTPPPIGSPPGRSSVAVFTVSNMTGHYLLFVRRRNGGAVGLHFDVELVF</sequence>
<protein>
    <submittedName>
        <fullName evidence="1">Uncharacterized protein</fullName>
    </submittedName>
</protein>
<reference evidence="1 2" key="1">
    <citation type="submission" date="2015-09" db="EMBL/GenBank/DDBJ databases">
        <title>Sorangium comparison.</title>
        <authorList>
            <person name="Zaburannyi N."/>
            <person name="Bunk B."/>
            <person name="Overmann J."/>
            <person name="Mueller R."/>
        </authorList>
    </citation>
    <scope>NUCLEOTIDE SEQUENCE [LARGE SCALE GENOMIC DNA]</scope>
    <source>
        <strain evidence="1 2">So ce836</strain>
    </source>
</reference>
<organism evidence="1 2">
    <name type="scientific">Sorangium cellulosum</name>
    <name type="common">Polyangium cellulosum</name>
    <dbReference type="NCBI Taxonomy" id="56"/>
    <lineage>
        <taxon>Bacteria</taxon>
        <taxon>Pseudomonadati</taxon>
        <taxon>Myxococcota</taxon>
        <taxon>Polyangia</taxon>
        <taxon>Polyangiales</taxon>
        <taxon>Polyangiaceae</taxon>
        <taxon>Sorangium</taxon>
    </lineage>
</organism>
<dbReference type="Proteomes" id="UP000295497">
    <property type="component" value="Chromosome"/>
</dbReference>